<name>A0A832I5F7_UNCEI</name>
<evidence type="ECO:0000256" key="6">
    <source>
        <dbReference type="PIRSR" id="PIRSR001430-2"/>
    </source>
</evidence>
<proteinExistence type="inferred from homology"/>
<dbReference type="PANTHER" id="PTHR11142:SF0">
    <property type="entry name" value="TRNA PSEUDOURIDINE SYNTHASE-LIKE 1"/>
    <property type="match status" value="1"/>
</dbReference>
<comment type="caution">
    <text evidence="4">Lacks conserved residue(s) required for the propagation of feature annotation.</text>
</comment>
<feature type="domain" description="Pseudouridine synthase I TruA alpha/beta" evidence="8">
    <location>
        <begin position="141"/>
        <end position="242"/>
    </location>
</feature>
<dbReference type="FunFam" id="3.30.70.580:FF:000001">
    <property type="entry name" value="tRNA pseudouridine synthase A"/>
    <property type="match status" value="1"/>
</dbReference>
<comment type="subunit">
    <text evidence="4">Homodimer.</text>
</comment>
<gene>
    <name evidence="4 9" type="primary">truA</name>
    <name evidence="9" type="ORF">ENR23_05645</name>
</gene>
<organism evidence="9">
    <name type="scientific">Eiseniibacteriota bacterium</name>
    <dbReference type="NCBI Taxonomy" id="2212470"/>
    <lineage>
        <taxon>Bacteria</taxon>
        <taxon>Candidatus Eiseniibacteriota</taxon>
    </lineage>
</organism>
<dbReference type="HAMAP" id="MF_00171">
    <property type="entry name" value="TruA"/>
    <property type="match status" value="1"/>
</dbReference>
<dbReference type="GO" id="GO:0003723">
    <property type="term" value="F:RNA binding"/>
    <property type="evidence" value="ECO:0007669"/>
    <property type="project" value="InterPro"/>
</dbReference>
<dbReference type="AlphaFoldDB" id="A0A832I5F7"/>
<evidence type="ECO:0000256" key="1">
    <source>
        <dbReference type="ARBA" id="ARBA00009375"/>
    </source>
</evidence>
<keyword evidence="2 4" id="KW-0819">tRNA processing</keyword>
<dbReference type="GO" id="GO:0031119">
    <property type="term" value="P:tRNA pseudouridine synthesis"/>
    <property type="evidence" value="ECO:0007669"/>
    <property type="project" value="UniProtKB-UniRule"/>
</dbReference>
<dbReference type="InterPro" id="IPR020094">
    <property type="entry name" value="TruA/RsuA/RluB/E/F_N"/>
</dbReference>
<evidence type="ECO:0000256" key="5">
    <source>
        <dbReference type="PIRSR" id="PIRSR001430-1"/>
    </source>
</evidence>
<dbReference type="GO" id="GO:0160147">
    <property type="term" value="F:tRNA pseudouridine(38-40) synthase activity"/>
    <property type="evidence" value="ECO:0007669"/>
    <property type="project" value="UniProtKB-EC"/>
</dbReference>
<feature type="active site" description="Nucleophile" evidence="4 5">
    <location>
        <position position="52"/>
    </location>
</feature>
<comment type="caution">
    <text evidence="9">The sequence shown here is derived from an EMBL/GenBank/DDBJ whole genome shotgun (WGS) entry which is preliminary data.</text>
</comment>
<evidence type="ECO:0000256" key="2">
    <source>
        <dbReference type="ARBA" id="ARBA00022694"/>
    </source>
</evidence>
<evidence type="ECO:0000256" key="7">
    <source>
        <dbReference type="RuleBase" id="RU003792"/>
    </source>
</evidence>
<dbReference type="InterPro" id="IPR020103">
    <property type="entry name" value="PsdUridine_synth_cat_dom_sf"/>
</dbReference>
<dbReference type="Gene3D" id="3.30.70.660">
    <property type="entry name" value="Pseudouridine synthase I, catalytic domain, C-terminal subdomain"/>
    <property type="match status" value="1"/>
</dbReference>
<dbReference type="EC" id="5.4.99.12" evidence="4"/>
<evidence type="ECO:0000256" key="3">
    <source>
        <dbReference type="ARBA" id="ARBA00023235"/>
    </source>
</evidence>
<keyword evidence="3 4" id="KW-0413">Isomerase</keyword>
<protein>
    <recommendedName>
        <fullName evidence="4">tRNA pseudouridine synthase A</fullName>
        <ecNumber evidence="4">5.4.99.12</ecNumber>
    </recommendedName>
    <alternativeName>
        <fullName evidence="4">tRNA pseudouridine(38-40) synthase</fullName>
    </alternativeName>
    <alternativeName>
        <fullName evidence="4">tRNA pseudouridylate synthase I</fullName>
    </alternativeName>
    <alternativeName>
        <fullName evidence="4">tRNA-uridine isomerase I</fullName>
    </alternativeName>
</protein>
<dbReference type="EMBL" id="DSQF01000012">
    <property type="protein sequence ID" value="HGZ42903.1"/>
    <property type="molecule type" value="Genomic_DNA"/>
</dbReference>
<dbReference type="InterPro" id="IPR001406">
    <property type="entry name" value="PsdUridine_synth_TruA"/>
</dbReference>
<dbReference type="Pfam" id="PF01416">
    <property type="entry name" value="PseudoU_synth_1"/>
    <property type="match status" value="2"/>
</dbReference>
<reference evidence="9" key="1">
    <citation type="journal article" date="2020" name="mSystems">
        <title>Genome- and Community-Level Interaction Insights into Carbon Utilization and Element Cycling Functions of Hydrothermarchaeota in Hydrothermal Sediment.</title>
        <authorList>
            <person name="Zhou Z."/>
            <person name="Liu Y."/>
            <person name="Xu W."/>
            <person name="Pan J."/>
            <person name="Luo Z.H."/>
            <person name="Li M."/>
        </authorList>
    </citation>
    <scope>NUCLEOTIDE SEQUENCE [LARGE SCALE GENOMIC DNA]</scope>
    <source>
        <strain evidence="9">SpSt-381</strain>
    </source>
</reference>
<sequence length="247" mass="27062">MRTFRMTVAYDGTAFHGWQVQPGLRTVQGELERAIEEATGERTRVHGAGRTDAGVHARGQVASFELATDLPARALGARLARRLPPDVAVRALVEAPAGFHARHSATGRRYAYRLLKEDDVLLGRFAWRPRQPVRPAALERATRALEGEHDFSAFQSVATQPPDPRCRVSRARWLPWEGGWRLDIVSDHFLYHMVRAVVGTALAVSAAADPAAAMRAVLASRDRARAGSNAPAHGLCLEQVFYGEDAA</sequence>
<comment type="similarity">
    <text evidence="1 4 7">Belongs to the tRNA pseudouridine synthase TruA family.</text>
</comment>
<dbReference type="PIRSF" id="PIRSF001430">
    <property type="entry name" value="tRNA_psdUrid_synth"/>
    <property type="match status" value="1"/>
</dbReference>
<dbReference type="Gene3D" id="3.30.70.580">
    <property type="entry name" value="Pseudouridine synthase I, catalytic domain, N-terminal subdomain"/>
    <property type="match status" value="1"/>
</dbReference>
<dbReference type="SUPFAM" id="SSF55120">
    <property type="entry name" value="Pseudouridine synthase"/>
    <property type="match status" value="1"/>
</dbReference>
<comment type="catalytic activity">
    <reaction evidence="4 7">
        <text>uridine(38/39/40) in tRNA = pseudouridine(38/39/40) in tRNA</text>
        <dbReference type="Rhea" id="RHEA:22376"/>
        <dbReference type="Rhea" id="RHEA-COMP:10085"/>
        <dbReference type="Rhea" id="RHEA-COMP:10087"/>
        <dbReference type="ChEBI" id="CHEBI:65314"/>
        <dbReference type="ChEBI" id="CHEBI:65315"/>
        <dbReference type="EC" id="5.4.99.12"/>
    </reaction>
</comment>
<dbReference type="CDD" id="cd02570">
    <property type="entry name" value="PseudoU_synth_EcTruA"/>
    <property type="match status" value="1"/>
</dbReference>
<comment type="function">
    <text evidence="4">Formation of pseudouridine at positions 38, 39 and 40 in the anticodon stem and loop of transfer RNAs.</text>
</comment>
<evidence type="ECO:0000259" key="8">
    <source>
        <dbReference type="Pfam" id="PF01416"/>
    </source>
</evidence>
<dbReference type="NCBIfam" id="TIGR00071">
    <property type="entry name" value="hisT_truA"/>
    <property type="match status" value="1"/>
</dbReference>
<feature type="domain" description="Pseudouridine synthase I TruA alpha/beta" evidence="8">
    <location>
        <begin position="8"/>
        <end position="102"/>
    </location>
</feature>
<evidence type="ECO:0000256" key="4">
    <source>
        <dbReference type="HAMAP-Rule" id="MF_00171"/>
    </source>
</evidence>
<feature type="binding site" evidence="4 6">
    <location>
        <position position="110"/>
    </location>
    <ligand>
        <name>substrate</name>
    </ligand>
</feature>
<evidence type="ECO:0000313" key="9">
    <source>
        <dbReference type="EMBL" id="HGZ42903.1"/>
    </source>
</evidence>
<dbReference type="InterPro" id="IPR020097">
    <property type="entry name" value="PsdUridine_synth_TruA_a/b_dom"/>
</dbReference>
<dbReference type="InterPro" id="IPR020095">
    <property type="entry name" value="PsdUridine_synth_TruA_C"/>
</dbReference>
<accession>A0A832I5F7</accession>
<dbReference type="PANTHER" id="PTHR11142">
    <property type="entry name" value="PSEUDOURIDYLATE SYNTHASE"/>
    <property type="match status" value="1"/>
</dbReference>